<keyword evidence="3" id="KW-1185">Reference proteome</keyword>
<gene>
    <name evidence="2" type="ORF">LIER_40187</name>
</gene>
<reference evidence="2 3" key="1">
    <citation type="submission" date="2024-01" db="EMBL/GenBank/DDBJ databases">
        <title>The complete chloroplast genome sequence of Lithospermum erythrorhizon: insights into the phylogenetic relationship among Boraginaceae species and the maternal lineages of purple gromwells.</title>
        <authorList>
            <person name="Okada T."/>
            <person name="Watanabe K."/>
        </authorList>
    </citation>
    <scope>NUCLEOTIDE SEQUENCE [LARGE SCALE GENOMIC DNA]</scope>
</reference>
<sequence>MADFSDEDDVDTPGVDCATSHSPRQVDSIAEPPMDSPSAVVVSAEPSQAQKVSIPASVGNGRVEDGEALGRGKRVKTSLVRLRDFVTNTVLQVSPSSVSLAPPRKSGTPYPMSYSVNCNQFSTGHRNFLAAITAGGEPKSYKEGWLIPNGGRPCSVKSVLLKITVLGVWFLFVKARLYQALNES</sequence>
<name>A0AAV3QT65_LITER</name>
<dbReference type="Proteomes" id="UP001454036">
    <property type="component" value="Unassembled WGS sequence"/>
</dbReference>
<evidence type="ECO:0000256" key="1">
    <source>
        <dbReference type="SAM" id="MobiDB-lite"/>
    </source>
</evidence>
<organism evidence="2 3">
    <name type="scientific">Lithospermum erythrorhizon</name>
    <name type="common">Purple gromwell</name>
    <name type="synonym">Lithospermum officinale var. erythrorhizon</name>
    <dbReference type="NCBI Taxonomy" id="34254"/>
    <lineage>
        <taxon>Eukaryota</taxon>
        <taxon>Viridiplantae</taxon>
        <taxon>Streptophyta</taxon>
        <taxon>Embryophyta</taxon>
        <taxon>Tracheophyta</taxon>
        <taxon>Spermatophyta</taxon>
        <taxon>Magnoliopsida</taxon>
        <taxon>eudicotyledons</taxon>
        <taxon>Gunneridae</taxon>
        <taxon>Pentapetalae</taxon>
        <taxon>asterids</taxon>
        <taxon>lamiids</taxon>
        <taxon>Boraginales</taxon>
        <taxon>Boraginaceae</taxon>
        <taxon>Boraginoideae</taxon>
        <taxon>Lithospermeae</taxon>
        <taxon>Lithospermum</taxon>
    </lineage>
</organism>
<feature type="compositionally biased region" description="Acidic residues" evidence="1">
    <location>
        <begin position="1"/>
        <end position="11"/>
    </location>
</feature>
<accession>A0AAV3QT65</accession>
<comment type="caution">
    <text evidence="2">The sequence shown here is derived from an EMBL/GenBank/DDBJ whole genome shotgun (WGS) entry which is preliminary data.</text>
</comment>
<dbReference type="EMBL" id="BAABME010022704">
    <property type="protein sequence ID" value="GAA0166411.1"/>
    <property type="molecule type" value="Genomic_DNA"/>
</dbReference>
<feature type="compositionally biased region" description="Low complexity" evidence="1">
    <location>
        <begin position="36"/>
        <end position="47"/>
    </location>
</feature>
<feature type="region of interest" description="Disordered" evidence="1">
    <location>
        <begin position="1"/>
        <end position="47"/>
    </location>
</feature>
<proteinExistence type="predicted"/>
<evidence type="ECO:0000313" key="3">
    <source>
        <dbReference type="Proteomes" id="UP001454036"/>
    </source>
</evidence>
<evidence type="ECO:0000313" key="2">
    <source>
        <dbReference type="EMBL" id="GAA0166411.1"/>
    </source>
</evidence>
<dbReference type="AlphaFoldDB" id="A0AAV3QT65"/>
<protein>
    <submittedName>
        <fullName evidence="2">Uncharacterized protein</fullName>
    </submittedName>
</protein>